<reference evidence="3" key="1">
    <citation type="journal article" date="2012" name="MBio">
        <title>Comparative genome analysis of Trichophyton rubrum and related dermatophytes reveals candidate genes involved in infection.</title>
        <authorList>
            <person name="Martinez D.A."/>
            <person name="Oliver B.G."/>
            <person name="Graeser Y."/>
            <person name="Goldberg J.M."/>
            <person name="Li W."/>
            <person name="Martinez-Rossi N.M."/>
            <person name="Monod M."/>
            <person name="Shelest E."/>
            <person name="Barton R.C."/>
            <person name="Birch E."/>
            <person name="Brakhage A.A."/>
            <person name="Chen Z."/>
            <person name="Gurr S.J."/>
            <person name="Heiman D."/>
            <person name="Heitman J."/>
            <person name="Kosti I."/>
            <person name="Rossi A."/>
            <person name="Saif S."/>
            <person name="Samalova M."/>
            <person name="Saunders C.W."/>
            <person name="Shea T."/>
            <person name="Summerbell R.C."/>
            <person name="Xu J."/>
            <person name="Young S."/>
            <person name="Zeng Q."/>
            <person name="Birren B.W."/>
            <person name="Cuomo C.A."/>
            <person name="White T.C."/>
        </authorList>
    </citation>
    <scope>NUCLEOTIDE SEQUENCE [LARGE SCALE GENOMIC DNA]</scope>
    <source>
        <strain evidence="3">ATCC MYA-4605 / CBS 113480</strain>
    </source>
</reference>
<dbReference type="GeneID" id="9226746"/>
<dbReference type="HOGENOM" id="CLU_1695058_0_0_1"/>
<sequence length="155" mass="16851">MEKKVESAGRSRKRHDRNEQEVKNQPGAKGMSLVGMARVPDGSSKRCWWRESVGSNTRCWCGSKGSTVGNNHRSFAADAQCSRRALVATSEADEGPAVVGYASFSPRSTQLNSSRRGPKKNDADINPIPDEKNIPRQGRRVSSSSPIQPNGSPVQ</sequence>
<proteinExistence type="predicted"/>
<feature type="region of interest" description="Disordered" evidence="1">
    <location>
        <begin position="1"/>
        <end position="37"/>
    </location>
</feature>
<protein>
    <submittedName>
        <fullName evidence="2">Uncharacterized protein</fullName>
    </submittedName>
</protein>
<feature type="compositionally biased region" description="Basic and acidic residues" evidence="1">
    <location>
        <begin position="119"/>
        <end position="134"/>
    </location>
</feature>
<dbReference type="VEuPathDB" id="FungiDB:MCYG_00919"/>
<dbReference type="EMBL" id="DS995701">
    <property type="protein sequence ID" value="EEQ28031.1"/>
    <property type="molecule type" value="Genomic_DNA"/>
</dbReference>
<dbReference type="eggNOG" id="ENOG502RQ7H">
    <property type="taxonomic scope" value="Eukaryota"/>
</dbReference>
<feature type="compositionally biased region" description="Polar residues" evidence="1">
    <location>
        <begin position="105"/>
        <end position="115"/>
    </location>
</feature>
<dbReference type="OrthoDB" id="10611548at2759"/>
<dbReference type="Proteomes" id="UP000002035">
    <property type="component" value="Unassembled WGS sequence"/>
</dbReference>
<feature type="compositionally biased region" description="Polar residues" evidence="1">
    <location>
        <begin position="140"/>
        <end position="155"/>
    </location>
</feature>
<evidence type="ECO:0000256" key="1">
    <source>
        <dbReference type="SAM" id="MobiDB-lite"/>
    </source>
</evidence>
<feature type="region of interest" description="Disordered" evidence="1">
    <location>
        <begin position="101"/>
        <end position="155"/>
    </location>
</feature>
<gene>
    <name evidence="2" type="ORF">MCYG_00919</name>
</gene>
<name>C5FDZ7_ARTOC</name>
<evidence type="ECO:0000313" key="2">
    <source>
        <dbReference type="EMBL" id="EEQ28031.1"/>
    </source>
</evidence>
<dbReference type="AlphaFoldDB" id="C5FDZ7"/>
<dbReference type="RefSeq" id="XP_002850815.1">
    <property type="nucleotide sequence ID" value="XM_002850769.1"/>
</dbReference>
<evidence type="ECO:0000313" key="3">
    <source>
        <dbReference type="Proteomes" id="UP000002035"/>
    </source>
</evidence>
<organism evidence="2 3">
    <name type="scientific">Arthroderma otae (strain ATCC MYA-4605 / CBS 113480)</name>
    <name type="common">Microsporum canis</name>
    <dbReference type="NCBI Taxonomy" id="554155"/>
    <lineage>
        <taxon>Eukaryota</taxon>
        <taxon>Fungi</taxon>
        <taxon>Dikarya</taxon>
        <taxon>Ascomycota</taxon>
        <taxon>Pezizomycotina</taxon>
        <taxon>Eurotiomycetes</taxon>
        <taxon>Eurotiomycetidae</taxon>
        <taxon>Onygenales</taxon>
        <taxon>Arthrodermataceae</taxon>
        <taxon>Microsporum</taxon>
    </lineage>
</organism>
<accession>C5FDZ7</accession>
<keyword evidence="3" id="KW-1185">Reference proteome</keyword>